<dbReference type="PROSITE" id="PS50011">
    <property type="entry name" value="PROTEIN_KINASE_DOM"/>
    <property type="match status" value="1"/>
</dbReference>
<comment type="caution">
    <text evidence="6">The sequence shown here is derived from an EMBL/GenBank/DDBJ whole genome shotgun (WGS) entry which is preliminary data.</text>
</comment>
<protein>
    <submittedName>
        <fullName evidence="6">502_t:CDS:1</fullName>
    </submittedName>
</protein>
<dbReference type="PANTHER" id="PTHR44329:SF288">
    <property type="entry name" value="MITOGEN-ACTIVATED PROTEIN KINASE KINASE KINASE 20"/>
    <property type="match status" value="1"/>
</dbReference>
<dbReference type="GO" id="GO:0005524">
    <property type="term" value="F:ATP binding"/>
    <property type="evidence" value="ECO:0007669"/>
    <property type="project" value="UniProtKB-KW"/>
</dbReference>
<feature type="domain" description="Protein kinase" evidence="5">
    <location>
        <begin position="72"/>
        <end position="351"/>
    </location>
</feature>
<organism evidence="6 7">
    <name type="scientific">Ambispora leptoticha</name>
    <dbReference type="NCBI Taxonomy" id="144679"/>
    <lineage>
        <taxon>Eukaryota</taxon>
        <taxon>Fungi</taxon>
        <taxon>Fungi incertae sedis</taxon>
        <taxon>Mucoromycota</taxon>
        <taxon>Glomeromycotina</taxon>
        <taxon>Glomeromycetes</taxon>
        <taxon>Archaeosporales</taxon>
        <taxon>Ambisporaceae</taxon>
        <taxon>Ambispora</taxon>
    </lineage>
</organism>
<evidence type="ECO:0000256" key="1">
    <source>
        <dbReference type="ARBA" id="ARBA00022679"/>
    </source>
</evidence>
<dbReference type="AlphaFoldDB" id="A0A9N8ZN44"/>
<dbReference type="InterPro" id="IPR011009">
    <property type="entry name" value="Kinase-like_dom_sf"/>
</dbReference>
<dbReference type="InterPro" id="IPR000719">
    <property type="entry name" value="Prot_kinase_dom"/>
</dbReference>
<accession>A0A9N8ZN44</accession>
<dbReference type="Gene3D" id="1.10.510.10">
    <property type="entry name" value="Transferase(Phosphotransferase) domain 1"/>
    <property type="match status" value="1"/>
</dbReference>
<dbReference type="Pfam" id="PF07714">
    <property type="entry name" value="PK_Tyr_Ser-Thr"/>
    <property type="match status" value="1"/>
</dbReference>
<evidence type="ECO:0000256" key="4">
    <source>
        <dbReference type="ARBA" id="ARBA00022840"/>
    </source>
</evidence>
<dbReference type="InterPro" id="IPR001245">
    <property type="entry name" value="Ser-Thr/Tyr_kinase_cat_dom"/>
</dbReference>
<evidence type="ECO:0000256" key="2">
    <source>
        <dbReference type="ARBA" id="ARBA00022741"/>
    </source>
</evidence>
<dbReference type="PROSITE" id="PS00028">
    <property type="entry name" value="ZINC_FINGER_C2H2_1"/>
    <property type="match status" value="1"/>
</dbReference>
<keyword evidence="7" id="KW-1185">Reference proteome</keyword>
<evidence type="ECO:0000256" key="3">
    <source>
        <dbReference type="ARBA" id="ARBA00022777"/>
    </source>
</evidence>
<dbReference type="EMBL" id="CAJVPS010000656">
    <property type="protein sequence ID" value="CAG8501482.1"/>
    <property type="molecule type" value="Genomic_DNA"/>
</dbReference>
<dbReference type="OrthoDB" id="5979581at2759"/>
<proteinExistence type="predicted"/>
<dbReference type="Proteomes" id="UP000789508">
    <property type="component" value="Unassembled WGS sequence"/>
</dbReference>
<keyword evidence="3" id="KW-0418">Kinase</keyword>
<evidence type="ECO:0000259" key="5">
    <source>
        <dbReference type="PROSITE" id="PS50011"/>
    </source>
</evidence>
<evidence type="ECO:0000313" key="6">
    <source>
        <dbReference type="EMBL" id="CAG8501482.1"/>
    </source>
</evidence>
<reference evidence="6" key="1">
    <citation type="submission" date="2021-06" db="EMBL/GenBank/DDBJ databases">
        <authorList>
            <person name="Kallberg Y."/>
            <person name="Tangrot J."/>
            <person name="Rosling A."/>
        </authorList>
    </citation>
    <scope>NUCLEOTIDE SEQUENCE</scope>
    <source>
        <strain evidence="6">FL130A</strain>
    </source>
</reference>
<sequence length="480" mass="56010">MPTKIQHNSCPECYQGLKNNSHYCQHCQARHFVENADNWTTGDKTIDAFILQTQKDAKECTEYLEYIDFDGMIGIAKYDISELGEVFIGNWKRGPADVWDEDAEKFVCKRELIRVALISLTTDPHEFLKELQVHYRARKNNGMMMRLFGVTREQITGRFMMVAETNEWDLRHYVSHHFVRLTWNQKLAILHTLASGLINHHQQNNTDSSDYNISNNEFGNNNVIKSHLELRVNELGLGDCKDLMPIIGYYRNDLLPLFAPEILLYGATHTKESEVYTFGMLMWEFVVNRPPFYDIPRDSEFVKQLSTGLLNPKIPSCAPICYTKLMQQCWERDPRLRPTMQNIAQTLSKWRFQNFEKEEFEKAERHRIRELQARGQNPFGAMLNPTKTHPQAIYACRHIKLPSFSSTASINRHRPLFDSTPDSGRKPAEVTVKDESFFVSKSILQFREKFPEVELEPEDEDLNRQYNDLSLEFPPQISVN</sequence>
<dbReference type="PANTHER" id="PTHR44329">
    <property type="entry name" value="SERINE/THREONINE-PROTEIN KINASE TNNI3K-RELATED"/>
    <property type="match status" value="1"/>
</dbReference>
<dbReference type="SUPFAM" id="SSF56112">
    <property type="entry name" value="Protein kinase-like (PK-like)"/>
    <property type="match status" value="1"/>
</dbReference>
<dbReference type="GO" id="GO:0004674">
    <property type="term" value="F:protein serine/threonine kinase activity"/>
    <property type="evidence" value="ECO:0007669"/>
    <property type="project" value="TreeGrafter"/>
</dbReference>
<keyword evidence="4" id="KW-0067">ATP-binding</keyword>
<dbReference type="InterPro" id="IPR013087">
    <property type="entry name" value="Znf_C2H2_type"/>
</dbReference>
<gene>
    <name evidence="6" type="ORF">ALEPTO_LOCUS3506</name>
</gene>
<keyword evidence="1" id="KW-0808">Transferase</keyword>
<keyword evidence="2" id="KW-0547">Nucleotide-binding</keyword>
<name>A0A9N8ZN44_9GLOM</name>
<evidence type="ECO:0000313" key="7">
    <source>
        <dbReference type="Proteomes" id="UP000789508"/>
    </source>
</evidence>
<dbReference type="InterPro" id="IPR051681">
    <property type="entry name" value="Ser/Thr_Kinases-Pseudokinases"/>
</dbReference>